<keyword evidence="1" id="KW-0812">Transmembrane</keyword>
<feature type="transmembrane region" description="Helical" evidence="1">
    <location>
        <begin position="111"/>
        <end position="138"/>
    </location>
</feature>
<sequence>MENLVKFYKGSFLLFFLGVVAAYFLGGAEAVVIVLILCVLEISLSFDNAVVNATVLKDMNEVWRRRFLTWGILIAVFGMRIIFPVAIVSIVSGLSPWSALTVAVEQPDVYAAYMTSAHVSIMAFGGAFLMMVGLSFFFDDEKDHWIPVLEKPVSQISSIPFASYIFAIALVLVMGFFALSGEDSSTFLTAGLSGVLVFFVIEKLTEFMENMEKKRAVEHAAKSGAAMFLYLEVLDASFSFDGVIGAFAITTDIFIIAIGLGVGAMFVRSMTIMLVEKGTLQEYIYLEHGAFYAIIALASIMFIKTVGHVPEVLTGLIGASFIGIAFVHSVIVKKKEKAATAS</sequence>
<feature type="transmembrane region" description="Helical" evidence="1">
    <location>
        <begin position="159"/>
        <end position="179"/>
    </location>
</feature>
<evidence type="ECO:0000313" key="2">
    <source>
        <dbReference type="EMBL" id="PWQ96512.1"/>
    </source>
</evidence>
<dbReference type="PANTHER" id="PTHR30238">
    <property type="entry name" value="MEMBRANE BOUND PREDICTED REDOX MODULATOR"/>
    <property type="match status" value="1"/>
</dbReference>
<accession>A0A317CJK1</accession>
<name>A0A317CJK1_9GAMM</name>
<feature type="transmembrane region" description="Helical" evidence="1">
    <location>
        <begin position="253"/>
        <end position="271"/>
    </location>
</feature>
<comment type="caution">
    <text evidence="2">The sequence shown here is derived from an EMBL/GenBank/DDBJ whole genome shotgun (WGS) entry which is preliminary data.</text>
</comment>
<dbReference type="InterPro" id="IPR007427">
    <property type="entry name" value="DUF475"/>
</dbReference>
<proteinExistence type="predicted"/>
<dbReference type="OrthoDB" id="8533002at2"/>
<dbReference type="PANTHER" id="PTHR30238:SF4">
    <property type="entry name" value="SLL1022 PROTEIN"/>
    <property type="match status" value="1"/>
</dbReference>
<dbReference type="AlphaFoldDB" id="A0A317CJK1"/>
<dbReference type="NCBIfam" id="NF010613">
    <property type="entry name" value="PRK14013.1-3"/>
    <property type="match status" value="1"/>
</dbReference>
<feature type="transmembrane region" description="Helical" evidence="1">
    <location>
        <begin position="312"/>
        <end position="332"/>
    </location>
</feature>
<feature type="transmembrane region" description="Helical" evidence="1">
    <location>
        <begin position="67"/>
        <end position="91"/>
    </location>
</feature>
<keyword evidence="3" id="KW-1185">Reference proteome</keyword>
<dbReference type="RefSeq" id="WP_109823093.1">
    <property type="nucleotide sequence ID" value="NZ_QGKL01000028.1"/>
</dbReference>
<gene>
    <name evidence="2" type="ORF">DKT75_08990</name>
</gene>
<evidence type="ECO:0008006" key="4">
    <source>
        <dbReference type="Google" id="ProtNLM"/>
    </source>
</evidence>
<protein>
    <recommendedName>
        <fullName evidence="4">DUF475 domain-containing protein</fullName>
    </recommendedName>
</protein>
<organism evidence="2 3">
    <name type="scientific">Leucothrix arctica</name>
    <dbReference type="NCBI Taxonomy" id="1481894"/>
    <lineage>
        <taxon>Bacteria</taxon>
        <taxon>Pseudomonadati</taxon>
        <taxon>Pseudomonadota</taxon>
        <taxon>Gammaproteobacteria</taxon>
        <taxon>Thiotrichales</taxon>
        <taxon>Thiotrichaceae</taxon>
        <taxon>Leucothrix</taxon>
    </lineage>
</organism>
<evidence type="ECO:0000256" key="1">
    <source>
        <dbReference type="SAM" id="Phobius"/>
    </source>
</evidence>
<keyword evidence="1" id="KW-1133">Transmembrane helix</keyword>
<dbReference type="Pfam" id="PF04332">
    <property type="entry name" value="DUF475"/>
    <property type="match status" value="1"/>
</dbReference>
<dbReference type="NCBIfam" id="NF010619">
    <property type="entry name" value="PRK14013.2-5"/>
    <property type="match status" value="1"/>
</dbReference>
<feature type="transmembrane region" description="Helical" evidence="1">
    <location>
        <begin position="283"/>
        <end position="306"/>
    </location>
</feature>
<reference evidence="2 3" key="1">
    <citation type="submission" date="2018-05" db="EMBL/GenBank/DDBJ databases">
        <title>Leucothrix arctica sp. nov., isolated from Arctic seawater.</title>
        <authorList>
            <person name="Choi A."/>
            <person name="Baek K."/>
        </authorList>
    </citation>
    <scope>NUCLEOTIDE SEQUENCE [LARGE SCALE GENOMIC DNA]</scope>
    <source>
        <strain evidence="2 3">IMCC9719</strain>
    </source>
</reference>
<dbReference type="EMBL" id="QGKL01000028">
    <property type="protein sequence ID" value="PWQ96512.1"/>
    <property type="molecule type" value="Genomic_DNA"/>
</dbReference>
<dbReference type="Proteomes" id="UP000245506">
    <property type="component" value="Unassembled WGS sequence"/>
</dbReference>
<keyword evidence="1" id="KW-0472">Membrane</keyword>
<evidence type="ECO:0000313" key="3">
    <source>
        <dbReference type="Proteomes" id="UP000245506"/>
    </source>
</evidence>